<accession>A0A235FBT1</accession>
<feature type="domain" description="HTH marR-type" evidence="2">
    <location>
        <begin position="9"/>
        <end position="143"/>
    </location>
</feature>
<dbReference type="Gene3D" id="1.10.10.10">
    <property type="entry name" value="Winged helix-like DNA-binding domain superfamily/Winged helix DNA-binding domain"/>
    <property type="match status" value="1"/>
</dbReference>
<dbReference type="InterPro" id="IPR036388">
    <property type="entry name" value="WH-like_DNA-bd_sf"/>
</dbReference>
<evidence type="ECO:0000256" key="1">
    <source>
        <dbReference type="ARBA" id="ARBA00023125"/>
    </source>
</evidence>
<proteinExistence type="predicted"/>
<dbReference type="PANTHER" id="PTHR33164">
    <property type="entry name" value="TRANSCRIPTIONAL REGULATOR, MARR FAMILY"/>
    <property type="match status" value="1"/>
</dbReference>
<dbReference type="InterPro" id="IPR000835">
    <property type="entry name" value="HTH_MarR-typ"/>
</dbReference>
<evidence type="ECO:0000313" key="3">
    <source>
        <dbReference type="EMBL" id="OYD58649.1"/>
    </source>
</evidence>
<evidence type="ECO:0000259" key="2">
    <source>
        <dbReference type="PROSITE" id="PS50995"/>
    </source>
</evidence>
<dbReference type="PRINTS" id="PR00598">
    <property type="entry name" value="HTHMARR"/>
</dbReference>
<dbReference type="Pfam" id="PF01047">
    <property type="entry name" value="MarR"/>
    <property type="match status" value="1"/>
</dbReference>
<dbReference type="GO" id="GO:0006950">
    <property type="term" value="P:response to stress"/>
    <property type="evidence" value="ECO:0007669"/>
    <property type="project" value="TreeGrafter"/>
</dbReference>
<keyword evidence="1" id="KW-0238">DNA-binding</keyword>
<name>A0A235FBT1_9BACL</name>
<dbReference type="Proteomes" id="UP000215059">
    <property type="component" value="Unassembled WGS sequence"/>
</dbReference>
<dbReference type="SMART" id="SM00347">
    <property type="entry name" value="HTH_MARR"/>
    <property type="match status" value="1"/>
</dbReference>
<dbReference type="InterPro" id="IPR039422">
    <property type="entry name" value="MarR/SlyA-like"/>
</dbReference>
<gene>
    <name evidence="3" type="ORF">CGZ90_01745</name>
</gene>
<dbReference type="PANTHER" id="PTHR33164:SF43">
    <property type="entry name" value="HTH-TYPE TRANSCRIPTIONAL REPRESSOR YETL"/>
    <property type="match status" value="1"/>
</dbReference>
<dbReference type="AlphaFoldDB" id="A0A235FBT1"/>
<reference evidence="3 4" key="1">
    <citation type="submission" date="2017-07" db="EMBL/GenBank/DDBJ databases">
        <title>Fictibacillus sp. nov. GDSW-R2A3 Genome sequencing and assembly.</title>
        <authorList>
            <person name="Mayilraj S."/>
        </authorList>
    </citation>
    <scope>NUCLEOTIDE SEQUENCE [LARGE SCALE GENOMIC DNA]</scope>
    <source>
        <strain evidence="3 4">GDSW-R2A3</strain>
    </source>
</reference>
<dbReference type="PROSITE" id="PS50995">
    <property type="entry name" value="HTH_MARR_2"/>
    <property type="match status" value="1"/>
</dbReference>
<evidence type="ECO:0000313" key="4">
    <source>
        <dbReference type="Proteomes" id="UP000215059"/>
    </source>
</evidence>
<dbReference type="GO" id="GO:0003700">
    <property type="term" value="F:DNA-binding transcription factor activity"/>
    <property type="evidence" value="ECO:0007669"/>
    <property type="project" value="InterPro"/>
</dbReference>
<dbReference type="SUPFAM" id="SSF46785">
    <property type="entry name" value="Winged helix' DNA-binding domain"/>
    <property type="match status" value="1"/>
</dbReference>
<organism evidence="3 4">
    <name type="scientific">Fictibacillus aquaticus</name>
    <dbReference type="NCBI Taxonomy" id="2021314"/>
    <lineage>
        <taxon>Bacteria</taxon>
        <taxon>Bacillati</taxon>
        <taxon>Bacillota</taxon>
        <taxon>Bacilli</taxon>
        <taxon>Bacillales</taxon>
        <taxon>Fictibacillaceae</taxon>
        <taxon>Fictibacillus</taxon>
    </lineage>
</organism>
<protein>
    <recommendedName>
        <fullName evidence="2">HTH marR-type domain-containing protein</fullName>
    </recommendedName>
</protein>
<dbReference type="GO" id="GO:0003677">
    <property type="term" value="F:DNA binding"/>
    <property type="evidence" value="ECO:0007669"/>
    <property type="project" value="UniProtKB-KW"/>
</dbReference>
<keyword evidence="4" id="KW-1185">Reference proteome</keyword>
<comment type="caution">
    <text evidence="3">The sequence shown here is derived from an EMBL/GenBank/DDBJ whole genome shotgun (WGS) entry which is preliminary data.</text>
</comment>
<dbReference type="EMBL" id="NOII01000001">
    <property type="protein sequence ID" value="OYD58649.1"/>
    <property type="molecule type" value="Genomic_DNA"/>
</dbReference>
<dbReference type="OrthoDB" id="1853358at2"/>
<sequence length="148" mass="17508">MIELEVFIMESVHSVMEKLLQDYQRLLKEELKRSSLNLTEVLYKILYEAYLHEGLSIKEMANKLTTDLTTFSRQVQTLEKSGFLRRLPNRQDRRILQLFLTEKGRSELESVIKNVENRIVQTLNGMNEFEEETIIRSIIQLSKKMRGT</sequence>
<dbReference type="InterPro" id="IPR036390">
    <property type="entry name" value="WH_DNA-bd_sf"/>
</dbReference>